<gene>
    <name evidence="3" type="ORF">EHW67_18140</name>
</gene>
<dbReference type="PANTHER" id="PTHR42687">
    <property type="entry name" value="L-THREONINE 3-DEHYDROGENASE"/>
    <property type="match status" value="1"/>
</dbReference>
<dbReference type="Gene3D" id="3.40.50.720">
    <property type="entry name" value="NAD(P)-binding Rossmann-like Domain"/>
    <property type="match status" value="1"/>
</dbReference>
<reference evidence="3 4" key="1">
    <citation type="submission" date="2018-11" db="EMBL/GenBank/DDBJ databases">
        <title>Arenibacter aquaticus sp.nov., a marine bacterium isolated from surface seawater in the South China Sea.</title>
        <authorList>
            <person name="Guo J."/>
            <person name="Sun J."/>
        </authorList>
    </citation>
    <scope>NUCLEOTIDE SEQUENCE [LARGE SCALE GENOMIC DNA]</scope>
    <source>
        <strain evidence="3 4">GUO666</strain>
    </source>
</reference>
<proteinExistence type="inferred from homology"/>
<evidence type="ECO:0000313" key="4">
    <source>
        <dbReference type="Proteomes" id="UP000267585"/>
    </source>
</evidence>
<dbReference type="InterPro" id="IPR001509">
    <property type="entry name" value="Epimerase_deHydtase"/>
</dbReference>
<name>A0A3S0AC68_9FLAO</name>
<evidence type="ECO:0000313" key="3">
    <source>
        <dbReference type="EMBL" id="RTE52116.1"/>
    </source>
</evidence>
<dbReference type="GO" id="GO:0006567">
    <property type="term" value="P:L-threonine catabolic process"/>
    <property type="evidence" value="ECO:0007669"/>
    <property type="project" value="TreeGrafter"/>
</dbReference>
<evidence type="ECO:0000259" key="2">
    <source>
        <dbReference type="Pfam" id="PF01370"/>
    </source>
</evidence>
<accession>A0A3S0AC68</accession>
<dbReference type="GO" id="GO:0008743">
    <property type="term" value="F:L-threonine 3-dehydrogenase activity"/>
    <property type="evidence" value="ECO:0007669"/>
    <property type="project" value="TreeGrafter"/>
</dbReference>
<organism evidence="3 4">
    <name type="scientific">Arenibacter aquaticus</name>
    <dbReference type="NCBI Taxonomy" id="2489054"/>
    <lineage>
        <taxon>Bacteria</taxon>
        <taxon>Pseudomonadati</taxon>
        <taxon>Bacteroidota</taxon>
        <taxon>Flavobacteriia</taxon>
        <taxon>Flavobacteriales</taxon>
        <taxon>Flavobacteriaceae</taxon>
        <taxon>Arenibacter</taxon>
    </lineage>
</organism>
<sequence>MNQEVVLITGAGGQLGTVLTKELQQIYGIDNVVATDIRPQDNFNGTFEILDATDLKALEDLVKEYNITQIYHLAAILSAKGEQAPMPTWDINMKTFFNVLEVARLFNVDKVFYPSSIAVFGNNIERVKTPQSSYLVPETVYGISKAAGEQWANYYFKKYNLDVRSLRYPGIVGYQSLGGGGTTDYAVDIFHSAINQETFQCFLEPNTILPMMFMDDAIRATIALMQAPKENLKTRTSYNIAGISFSPEELASAIQKTYPNFKITYKPDFRQSIANSWPMSIDDSEARRDWNWQPQYNLELLTQSMLTNLKLKYSDNTITL</sequence>
<keyword evidence="4" id="KW-1185">Reference proteome</keyword>
<dbReference type="InterPro" id="IPR051225">
    <property type="entry name" value="NAD(P)_epim/dehydratase"/>
</dbReference>
<comment type="caution">
    <text evidence="3">The sequence shown here is derived from an EMBL/GenBank/DDBJ whole genome shotgun (WGS) entry which is preliminary data.</text>
</comment>
<dbReference type="SUPFAM" id="SSF51735">
    <property type="entry name" value="NAD(P)-binding Rossmann-fold domains"/>
    <property type="match status" value="1"/>
</dbReference>
<dbReference type="EMBL" id="RQPJ01000021">
    <property type="protein sequence ID" value="RTE52116.1"/>
    <property type="molecule type" value="Genomic_DNA"/>
</dbReference>
<dbReference type="Proteomes" id="UP000267585">
    <property type="component" value="Unassembled WGS sequence"/>
</dbReference>
<dbReference type="InterPro" id="IPR036291">
    <property type="entry name" value="NAD(P)-bd_dom_sf"/>
</dbReference>
<feature type="domain" description="NAD-dependent epimerase/dehydratase" evidence="2">
    <location>
        <begin position="6"/>
        <end position="241"/>
    </location>
</feature>
<dbReference type="Pfam" id="PF01370">
    <property type="entry name" value="Epimerase"/>
    <property type="match status" value="1"/>
</dbReference>
<dbReference type="AlphaFoldDB" id="A0A3S0AC68"/>
<comment type="similarity">
    <text evidence="1">Belongs to the NAD(P)-dependent epimerase/dehydratase family.</text>
</comment>
<dbReference type="OrthoDB" id="9779902at2"/>
<protein>
    <submittedName>
        <fullName evidence="3">NAD-dependent epimerase/dehydratase family protein</fullName>
    </submittedName>
</protein>
<dbReference type="PANTHER" id="PTHR42687:SF1">
    <property type="entry name" value="L-THREONINE 3-DEHYDROGENASE, MITOCHONDRIAL"/>
    <property type="match status" value="1"/>
</dbReference>
<dbReference type="RefSeq" id="WP_126163801.1">
    <property type="nucleotide sequence ID" value="NZ_RQPJ01000021.1"/>
</dbReference>
<evidence type="ECO:0000256" key="1">
    <source>
        <dbReference type="ARBA" id="ARBA00007637"/>
    </source>
</evidence>